<keyword evidence="6" id="KW-0677">Repeat</keyword>
<evidence type="ECO:0000256" key="6">
    <source>
        <dbReference type="ARBA" id="ARBA00022737"/>
    </source>
</evidence>
<gene>
    <name evidence="10" type="primary">HMCN1_39</name>
    <name evidence="10" type="ORF">OS493_031810</name>
</gene>
<dbReference type="SMART" id="SM00209">
    <property type="entry name" value="TSP1"/>
    <property type="match status" value="5"/>
</dbReference>
<sequence length="360" mass="38991">MPLTWNTIECAVDGLWTEWRDWEPCSVSCGGGIQTSRRSCTNPEPAFGGADCEGDSVRSQSCNKKGCPVDANWSKWSSFTPCTLSCGGGTHKRSRTCTNPPPKFDGEDCIGESDEVQPCNILPCPVNGGWSPFGRWGSCSLTCGGGIQDRLRACNNPLPAFGGTPCDGPDVESRFCHLFPCPVDGKWTRWSDWDACPVKCGGATQARLRSCTNPSPAFGGAKCIGERQQVQACNAHPCGVDGNWARWKSWGRCSKSCGGGKRAEHEPAPTPHLLTVAEIVQENKMKLSLAIINHVQWTATGPRGKTGADVHVHVVEEHSLDLVLAPAPLRRIVDRGALGRAKKHNRAIRMSRVQVTEKKK</sequence>
<keyword evidence="9" id="KW-1015">Disulfide bond</keyword>
<keyword evidence="4" id="KW-0812">Transmembrane</keyword>
<keyword evidence="8" id="KW-0472">Membrane</keyword>
<evidence type="ECO:0000256" key="9">
    <source>
        <dbReference type="ARBA" id="ARBA00023157"/>
    </source>
</evidence>
<dbReference type="PANTHER" id="PTHR22906">
    <property type="entry name" value="PROPERDIN"/>
    <property type="match status" value="1"/>
</dbReference>
<dbReference type="PANTHER" id="PTHR22906:SF43">
    <property type="entry name" value="PROPERDIN"/>
    <property type="match status" value="1"/>
</dbReference>
<evidence type="ECO:0000313" key="10">
    <source>
        <dbReference type="EMBL" id="KAJ7370527.1"/>
    </source>
</evidence>
<keyword evidence="5" id="KW-0732">Signal</keyword>
<evidence type="ECO:0000256" key="2">
    <source>
        <dbReference type="ARBA" id="ARBA00004613"/>
    </source>
</evidence>
<dbReference type="InterPro" id="IPR052065">
    <property type="entry name" value="Compl_asym_regulator"/>
</dbReference>
<dbReference type="GO" id="GO:0016020">
    <property type="term" value="C:membrane"/>
    <property type="evidence" value="ECO:0007669"/>
    <property type="project" value="UniProtKB-SubCell"/>
</dbReference>
<dbReference type="PROSITE" id="PS50092">
    <property type="entry name" value="TSP1"/>
    <property type="match status" value="5"/>
</dbReference>
<evidence type="ECO:0000256" key="8">
    <source>
        <dbReference type="ARBA" id="ARBA00023136"/>
    </source>
</evidence>
<dbReference type="EMBL" id="MU826863">
    <property type="protein sequence ID" value="KAJ7370527.1"/>
    <property type="molecule type" value="Genomic_DNA"/>
</dbReference>
<dbReference type="Pfam" id="PF00090">
    <property type="entry name" value="TSP_1"/>
    <property type="match status" value="5"/>
</dbReference>
<evidence type="ECO:0000256" key="3">
    <source>
        <dbReference type="ARBA" id="ARBA00022525"/>
    </source>
</evidence>
<evidence type="ECO:0000256" key="7">
    <source>
        <dbReference type="ARBA" id="ARBA00022989"/>
    </source>
</evidence>
<evidence type="ECO:0000313" key="11">
    <source>
        <dbReference type="Proteomes" id="UP001163046"/>
    </source>
</evidence>
<dbReference type="OrthoDB" id="5917978at2759"/>
<dbReference type="InterPro" id="IPR000884">
    <property type="entry name" value="TSP1_rpt"/>
</dbReference>
<dbReference type="AlphaFoldDB" id="A0A9X0CNS1"/>
<keyword evidence="11" id="KW-1185">Reference proteome</keyword>
<evidence type="ECO:0000256" key="1">
    <source>
        <dbReference type="ARBA" id="ARBA00004167"/>
    </source>
</evidence>
<organism evidence="10 11">
    <name type="scientific">Desmophyllum pertusum</name>
    <dbReference type="NCBI Taxonomy" id="174260"/>
    <lineage>
        <taxon>Eukaryota</taxon>
        <taxon>Metazoa</taxon>
        <taxon>Cnidaria</taxon>
        <taxon>Anthozoa</taxon>
        <taxon>Hexacorallia</taxon>
        <taxon>Scleractinia</taxon>
        <taxon>Caryophylliina</taxon>
        <taxon>Caryophylliidae</taxon>
        <taxon>Desmophyllum</taxon>
    </lineage>
</organism>
<reference evidence="10" key="1">
    <citation type="submission" date="2023-01" db="EMBL/GenBank/DDBJ databases">
        <title>Genome assembly of the deep-sea coral Lophelia pertusa.</title>
        <authorList>
            <person name="Herrera S."/>
            <person name="Cordes E."/>
        </authorList>
    </citation>
    <scope>NUCLEOTIDE SEQUENCE</scope>
    <source>
        <strain evidence="10">USNM1676648</strain>
        <tissue evidence="10">Polyp</tissue>
    </source>
</reference>
<comment type="subcellular location">
    <subcellularLocation>
        <location evidence="1">Membrane</location>
        <topology evidence="1">Single-pass membrane protein</topology>
    </subcellularLocation>
    <subcellularLocation>
        <location evidence="2">Secreted</location>
    </subcellularLocation>
</comment>
<accession>A0A9X0CNS1</accession>
<comment type="caution">
    <text evidence="10">The sequence shown here is derived from an EMBL/GenBank/DDBJ whole genome shotgun (WGS) entry which is preliminary data.</text>
</comment>
<proteinExistence type="predicted"/>
<dbReference type="FunFam" id="2.20.100.10:FF:000007">
    <property type="entry name" value="Thrombospondin 1"/>
    <property type="match status" value="3"/>
</dbReference>
<keyword evidence="7" id="KW-1133">Transmembrane helix</keyword>
<dbReference type="InterPro" id="IPR036383">
    <property type="entry name" value="TSP1_rpt_sf"/>
</dbReference>
<evidence type="ECO:0000256" key="4">
    <source>
        <dbReference type="ARBA" id="ARBA00022692"/>
    </source>
</evidence>
<dbReference type="SUPFAM" id="SSF82895">
    <property type="entry name" value="TSP-1 type 1 repeat"/>
    <property type="match status" value="5"/>
</dbReference>
<name>A0A9X0CNS1_9CNID</name>
<dbReference type="PRINTS" id="PR01705">
    <property type="entry name" value="TSP1REPEAT"/>
</dbReference>
<evidence type="ECO:0000256" key="5">
    <source>
        <dbReference type="ARBA" id="ARBA00022729"/>
    </source>
</evidence>
<dbReference type="Gene3D" id="2.20.100.10">
    <property type="entry name" value="Thrombospondin type-1 (TSP1) repeat"/>
    <property type="match status" value="5"/>
</dbReference>
<dbReference type="FunFam" id="2.20.100.10:FF:000001">
    <property type="entry name" value="semaphorin-5A isoform X1"/>
    <property type="match status" value="1"/>
</dbReference>
<dbReference type="Proteomes" id="UP001163046">
    <property type="component" value="Unassembled WGS sequence"/>
</dbReference>
<protein>
    <submittedName>
        <fullName evidence="10">Hemicentin-1</fullName>
    </submittedName>
</protein>
<keyword evidence="3" id="KW-0964">Secreted</keyword>